<dbReference type="GO" id="GO:0005886">
    <property type="term" value="C:plasma membrane"/>
    <property type="evidence" value="ECO:0000318"/>
    <property type="project" value="GO_Central"/>
</dbReference>
<feature type="transmembrane region" description="Helical" evidence="5">
    <location>
        <begin position="135"/>
        <end position="159"/>
    </location>
</feature>
<evidence type="ECO:0000256" key="1">
    <source>
        <dbReference type="ARBA" id="ARBA00004141"/>
    </source>
</evidence>
<organism evidence="6 7">
    <name type="scientific">Ciona intestinalis</name>
    <name type="common">Transparent sea squirt</name>
    <name type="synonym">Ascidia intestinalis</name>
    <dbReference type="NCBI Taxonomy" id="7719"/>
    <lineage>
        <taxon>Eukaryota</taxon>
        <taxon>Metazoa</taxon>
        <taxon>Chordata</taxon>
        <taxon>Tunicata</taxon>
        <taxon>Ascidiacea</taxon>
        <taxon>Phlebobranchia</taxon>
        <taxon>Cionidae</taxon>
        <taxon>Ciona</taxon>
    </lineage>
</organism>
<dbReference type="OrthoDB" id="9939098at2759"/>
<dbReference type="Pfam" id="PF00822">
    <property type="entry name" value="PMP22_Claudin"/>
    <property type="match status" value="1"/>
</dbReference>
<evidence type="ECO:0000256" key="5">
    <source>
        <dbReference type="SAM" id="Phobius"/>
    </source>
</evidence>
<dbReference type="PANTHER" id="PTHR10671:SF34">
    <property type="entry name" value="PROTEIN NKG7"/>
    <property type="match status" value="1"/>
</dbReference>
<dbReference type="HOGENOM" id="CLU_133330_0_0_1"/>
<feature type="transmembrane region" description="Helical" evidence="5">
    <location>
        <begin position="71"/>
        <end position="92"/>
    </location>
</feature>
<evidence type="ECO:0000313" key="6">
    <source>
        <dbReference type="Ensembl" id="ENSCINP00000020062.3"/>
    </source>
</evidence>
<dbReference type="InterPro" id="IPR004031">
    <property type="entry name" value="PMP22/EMP/MP20/Claudin"/>
</dbReference>
<keyword evidence="7" id="KW-1185">Reference proteome</keyword>
<gene>
    <name evidence="6" type="primary">LOC100177389</name>
</gene>
<keyword evidence="2 5" id="KW-0812">Transmembrane</keyword>
<reference evidence="6" key="3">
    <citation type="submission" date="2025-08" db="UniProtKB">
        <authorList>
            <consortium name="Ensembl"/>
        </authorList>
    </citation>
    <scope>IDENTIFICATION</scope>
</reference>
<reference evidence="6" key="4">
    <citation type="submission" date="2025-09" db="UniProtKB">
        <authorList>
            <consortium name="Ensembl"/>
        </authorList>
    </citation>
    <scope>IDENTIFICATION</scope>
</reference>
<dbReference type="Proteomes" id="UP000008144">
    <property type="component" value="Chromosome 1"/>
</dbReference>
<dbReference type="KEGG" id="cin:100177389"/>
<sequence>MVCTKKIQIASAAIALIGFIFLLVAICTNYWITSDVESNSGLWRACSAGNCENLKIGSSRKYENYEMVRGFGVLAVCVCFLGIVLSLLSCVIRRVKIGPSVVATLYLMAAFFGLTSLALFTSIVNTKNSDVNRAWGYSFILGWFAFPLTLFPGVVMTYVELKMTN</sequence>
<dbReference type="GeneID" id="100177389"/>
<dbReference type="InParanoid" id="F6R5R8"/>
<comment type="subcellular location">
    <subcellularLocation>
        <location evidence="1">Membrane</location>
        <topology evidence="1">Multi-pass membrane protein</topology>
    </subcellularLocation>
</comment>
<dbReference type="RefSeq" id="XP_002132146.1">
    <property type="nucleotide sequence ID" value="XM_002132110.3"/>
</dbReference>
<protein>
    <submittedName>
        <fullName evidence="6">Epithelial membrane protein 2</fullName>
    </submittedName>
</protein>
<accession>F6R5R8</accession>
<keyword evidence="4 5" id="KW-0472">Membrane</keyword>
<evidence type="ECO:0000256" key="4">
    <source>
        <dbReference type="ARBA" id="ARBA00023136"/>
    </source>
</evidence>
<dbReference type="AlphaFoldDB" id="F6R5R8"/>
<dbReference type="OMA" id="CMPGKCM"/>
<evidence type="ECO:0000256" key="3">
    <source>
        <dbReference type="ARBA" id="ARBA00022989"/>
    </source>
</evidence>
<evidence type="ECO:0000256" key="2">
    <source>
        <dbReference type="ARBA" id="ARBA00022692"/>
    </source>
</evidence>
<proteinExistence type="predicted"/>
<dbReference type="EMBL" id="EAAA01000343">
    <property type="status" value="NOT_ANNOTATED_CDS"/>
    <property type="molecule type" value="Genomic_DNA"/>
</dbReference>
<evidence type="ECO:0000313" key="7">
    <source>
        <dbReference type="Proteomes" id="UP000008144"/>
    </source>
</evidence>
<name>F6R5R8_CIOIN</name>
<dbReference type="Gene3D" id="1.20.140.150">
    <property type="match status" value="1"/>
</dbReference>
<feature type="transmembrane region" description="Helical" evidence="5">
    <location>
        <begin position="12"/>
        <end position="32"/>
    </location>
</feature>
<reference evidence="7" key="1">
    <citation type="journal article" date="2002" name="Science">
        <title>The draft genome of Ciona intestinalis: insights into chordate and vertebrate origins.</title>
        <authorList>
            <person name="Dehal P."/>
            <person name="Satou Y."/>
            <person name="Campbell R.K."/>
            <person name="Chapman J."/>
            <person name="Degnan B."/>
            <person name="De Tomaso A."/>
            <person name="Davidson B."/>
            <person name="Di Gregorio A."/>
            <person name="Gelpke M."/>
            <person name="Goodstein D.M."/>
            <person name="Harafuji N."/>
            <person name="Hastings K.E."/>
            <person name="Ho I."/>
            <person name="Hotta K."/>
            <person name="Huang W."/>
            <person name="Kawashima T."/>
            <person name="Lemaire P."/>
            <person name="Martinez D."/>
            <person name="Meinertzhagen I.A."/>
            <person name="Necula S."/>
            <person name="Nonaka M."/>
            <person name="Putnam N."/>
            <person name="Rash S."/>
            <person name="Saiga H."/>
            <person name="Satake M."/>
            <person name="Terry A."/>
            <person name="Yamada L."/>
            <person name="Wang H.G."/>
            <person name="Awazu S."/>
            <person name="Azumi K."/>
            <person name="Boore J."/>
            <person name="Branno M."/>
            <person name="Chin-Bow S."/>
            <person name="DeSantis R."/>
            <person name="Doyle S."/>
            <person name="Francino P."/>
            <person name="Keys D.N."/>
            <person name="Haga S."/>
            <person name="Hayashi H."/>
            <person name="Hino K."/>
            <person name="Imai K.S."/>
            <person name="Inaba K."/>
            <person name="Kano S."/>
            <person name="Kobayashi K."/>
            <person name="Kobayashi M."/>
            <person name="Lee B.I."/>
            <person name="Makabe K.W."/>
            <person name="Manohar C."/>
            <person name="Matassi G."/>
            <person name="Medina M."/>
            <person name="Mochizuki Y."/>
            <person name="Mount S."/>
            <person name="Morishita T."/>
            <person name="Miura S."/>
            <person name="Nakayama A."/>
            <person name="Nishizaka S."/>
            <person name="Nomoto H."/>
            <person name="Ohta F."/>
            <person name="Oishi K."/>
            <person name="Rigoutsos I."/>
            <person name="Sano M."/>
            <person name="Sasaki A."/>
            <person name="Sasakura Y."/>
            <person name="Shoguchi E."/>
            <person name="Shin-i T."/>
            <person name="Spagnuolo A."/>
            <person name="Stainier D."/>
            <person name="Suzuki M.M."/>
            <person name="Tassy O."/>
            <person name="Takatori N."/>
            <person name="Tokuoka M."/>
            <person name="Yagi K."/>
            <person name="Yoshizaki F."/>
            <person name="Wada S."/>
            <person name="Zhang C."/>
            <person name="Hyatt P.D."/>
            <person name="Larimer F."/>
            <person name="Detter C."/>
            <person name="Doggett N."/>
            <person name="Glavina T."/>
            <person name="Hawkins T."/>
            <person name="Richardson P."/>
            <person name="Lucas S."/>
            <person name="Kohara Y."/>
            <person name="Levine M."/>
            <person name="Satoh N."/>
            <person name="Rokhsar D.S."/>
        </authorList>
    </citation>
    <scope>NUCLEOTIDE SEQUENCE [LARGE SCALE GENOMIC DNA]</scope>
</reference>
<dbReference type="GeneTree" id="ENSGT00730000114028"/>
<keyword evidence="3 5" id="KW-1133">Transmembrane helix</keyword>
<accession>A0A1W2WJU1</accession>
<dbReference type="PANTHER" id="PTHR10671">
    <property type="entry name" value="EPITHELIAL MEMBRANE PROTEIN-RELATED"/>
    <property type="match status" value="1"/>
</dbReference>
<dbReference type="Ensembl" id="ENSCINT00000020062.3">
    <property type="protein sequence ID" value="ENSCINP00000020062.3"/>
    <property type="gene ID" value="ENSCING00000009942.3"/>
</dbReference>
<reference evidence="6" key="2">
    <citation type="journal article" date="2008" name="Genome Biol.">
        <title>Improved genome assembly and evidence-based global gene model set for the chordate Ciona intestinalis: new insight into intron and operon populations.</title>
        <authorList>
            <person name="Satou Y."/>
            <person name="Mineta K."/>
            <person name="Ogasawara M."/>
            <person name="Sasakura Y."/>
            <person name="Shoguchi E."/>
            <person name="Ueno K."/>
            <person name="Yamada L."/>
            <person name="Matsumoto J."/>
            <person name="Wasserscheid J."/>
            <person name="Dewar K."/>
            <person name="Wiley G.B."/>
            <person name="Macmil S.L."/>
            <person name="Roe B.A."/>
            <person name="Zeller R.W."/>
            <person name="Hastings K.E."/>
            <person name="Lemaire P."/>
            <person name="Lindquist E."/>
            <person name="Endo T."/>
            <person name="Hotta K."/>
            <person name="Inaba K."/>
        </authorList>
    </citation>
    <scope>NUCLEOTIDE SEQUENCE [LARGE SCALE GENOMIC DNA]</scope>
    <source>
        <strain evidence="6">wild type</strain>
    </source>
</reference>
<feature type="transmembrane region" description="Helical" evidence="5">
    <location>
        <begin position="104"/>
        <end position="123"/>
    </location>
</feature>
<dbReference type="InterPro" id="IPR050579">
    <property type="entry name" value="PMP-22/EMP/MP20-like"/>
</dbReference>